<feature type="non-terminal residue" evidence="2">
    <location>
        <position position="1"/>
    </location>
</feature>
<reference evidence="2" key="1">
    <citation type="submission" date="2023-10" db="EMBL/GenBank/DDBJ databases">
        <title>Genome assembly of Pristionchus species.</title>
        <authorList>
            <person name="Yoshida K."/>
            <person name="Sommer R.J."/>
        </authorList>
    </citation>
    <scope>NUCLEOTIDE SEQUENCE</scope>
    <source>
        <strain evidence="2">RS0144</strain>
    </source>
</reference>
<dbReference type="Proteomes" id="UP001432027">
    <property type="component" value="Unassembled WGS sequence"/>
</dbReference>
<proteinExistence type="predicted"/>
<comment type="caution">
    <text evidence="2">The sequence shown here is derived from an EMBL/GenBank/DDBJ whole genome shotgun (WGS) entry which is preliminary data.</text>
</comment>
<name>A0AAV5T3Z8_9BILA</name>
<evidence type="ECO:0008006" key="4">
    <source>
        <dbReference type="Google" id="ProtNLM"/>
    </source>
</evidence>
<protein>
    <recommendedName>
        <fullName evidence="4">G protein-coupled receptor</fullName>
    </recommendedName>
</protein>
<gene>
    <name evidence="2" type="ORF">PENTCL1PPCAC_12416</name>
</gene>
<sequence length="117" mass="13474">HFLLFFLFIFIHLLLHFIFDFILKHSTLWSNLLDQTVNVELMTFALILLVSCTTNTYVGVVSGFQSVEKKRTRNMGYSFSSEMRIAASVTWLYGMPPIPSSVRRSWCSCCFLPAVSH</sequence>
<evidence type="ECO:0000256" key="1">
    <source>
        <dbReference type="SAM" id="Phobius"/>
    </source>
</evidence>
<evidence type="ECO:0000313" key="2">
    <source>
        <dbReference type="EMBL" id="GMS90241.1"/>
    </source>
</evidence>
<evidence type="ECO:0000313" key="3">
    <source>
        <dbReference type="Proteomes" id="UP001432027"/>
    </source>
</evidence>
<accession>A0AAV5T3Z8</accession>
<keyword evidence="3" id="KW-1185">Reference proteome</keyword>
<organism evidence="2 3">
    <name type="scientific">Pristionchus entomophagus</name>
    <dbReference type="NCBI Taxonomy" id="358040"/>
    <lineage>
        <taxon>Eukaryota</taxon>
        <taxon>Metazoa</taxon>
        <taxon>Ecdysozoa</taxon>
        <taxon>Nematoda</taxon>
        <taxon>Chromadorea</taxon>
        <taxon>Rhabditida</taxon>
        <taxon>Rhabditina</taxon>
        <taxon>Diplogasteromorpha</taxon>
        <taxon>Diplogasteroidea</taxon>
        <taxon>Neodiplogasteridae</taxon>
        <taxon>Pristionchus</taxon>
    </lineage>
</organism>
<feature type="non-terminal residue" evidence="2">
    <location>
        <position position="117"/>
    </location>
</feature>
<keyword evidence="1" id="KW-1133">Transmembrane helix</keyword>
<dbReference type="AlphaFoldDB" id="A0AAV5T3Z8"/>
<keyword evidence="1" id="KW-0812">Transmembrane</keyword>
<keyword evidence="1" id="KW-0472">Membrane</keyword>
<feature type="transmembrane region" description="Helical" evidence="1">
    <location>
        <begin position="44"/>
        <end position="64"/>
    </location>
</feature>
<dbReference type="EMBL" id="BTSX01000003">
    <property type="protein sequence ID" value="GMS90241.1"/>
    <property type="molecule type" value="Genomic_DNA"/>
</dbReference>